<dbReference type="RefSeq" id="WP_014813162.1">
    <property type="nucleotide sequence ID" value="NC_018025.1"/>
</dbReference>
<evidence type="ECO:0000313" key="3">
    <source>
        <dbReference type="EMBL" id="AFM28063.1"/>
    </source>
</evidence>
<organism evidence="3 4">
    <name type="scientific">Desulfomonile tiedjei (strain ATCC 49306 / DSM 6799 / DCB-1)</name>
    <dbReference type="NCBI Taxonomy" id="706587"/>
    <lineage>
        <taxon>Bacteria</taxon>
        <taxon>Pseudomonadati</taxon>
        <taxon>Thermodesulfobacteriota</taxon>
        <taxon>Desulfomonilia</taxon>
        <taxon>Desulfomonilales</taxon>
        <taxon>Desulfomonilaceae</taxon>
        <taxon>Desulfomonile</taxon>
    </lineage>
</organism>
<dbReference type="KEGG" id="dti:Desti_5481"/>
<sequence length="703" mass="78357">MKKPFVVTAIFSLFIWLTAGIAFAASEPPPVTKVVLYKHGMGYLEREGKVKDNATLSLAFRTDQMKDLLTSFFAVDLSGGKISAVRYETRDPLSKQLQDILIKVPEEAALSQFLTQLKGARLKAKAAGETVEGRILGVEPVMEIVNNQPVKKGYRLVLLTEAGPIRSLDLFAVSEFSLTDEALQRDLRRLLDITLDSKYTNRKKLTLNATGQGERALRMGYLIEMPIWKCSYRVIFDEKKKNASTLLQGWALAENNTEDDWKNVQISFVAGNPMSYVMDLYSPYYVKRPQVPIPGLHDLAVDWGAVSSPDAASAKEIELKLLERKAKSKSAAKVPHTQYFMGPQLAQPSAPRVSADADETQKSLGQLLADSYGSGQGVKVGEMFSYEPKEKVSIPRGQAAMVPIVSKQVNGQRLLFYKASFSPKVTNAFVLRNDTDLTLEAGAVTFFEGSMSLGEGILANTLPPGSQQVIPYAVDPSVDVTPDVRMKKEPHFKATLADGILTLTSTETLTNTWKIANRGRESATLWLNHPKNSGYSLSKPQKPLKEVDNHYRFEVPLKPGETLDFVVEEKRNVHETVHLAKSTEEQIRFYLSQPYLSQGARAFMKELSDLMAKKSDLQRQIAEWTQQVQRLTEEQGRIRSNLQALGSNVPKEQELRAKWVAALASNEDQLAERRSKLDDAGGKLRLLEETLAKKIREYKEVGA</sequence>
<proteinExistence type="predicted"/>
<keyword evidence="4" id="KW-1185">Reference proteome</keyword>
<name>I4CES2_DESTA</name>
<dbReference type="eggNOG" id="COG5316">
    <property type="taxonomic scope" value="Bacteria"/>
</dbReference>
<dbReference type="HOGENOM" id="CLU_025153_0_0_7"/>
<dbReference type="AlphaFoldDB" id="I4CES2"/>
<keyword evidence="1" id="KW-0175">Coiled coil</keyword>
<evidence type="ECO:0000256" key="1">
    <source>
        <dbReference type="SAM" id="Coils"/>
    </source>
</evidence>
<dbReference type="EMBL" id="CP003360">
    <property type="protein sequence ID" value="AFM28063.1"/>
    <property type="molecule type" value="Genomic_DNA"/>
</dbReference>
<reference evidence="4" key="1">
    <citation type="submission" date="2012-06" db="EMBL/GenBank/DDBJ databases">
        <title>Complete sequence of chromosome of Desulfomonile tiedjei DSM 6799.</title>
        <authorList>
            <person name="Lucas S."/>
            <person name="Copeland A."/>
            <person name="Lapidus A."/>
            <person name="Glavina del Rio T."/>
            <person name="Dalin E."/>
            <person name="Tice H."/>
            <person name="Bruce D."/>
            <person name="Goodwin L."/>
            <person name="Pitluck S."/>
            <person name="Peters L."/>
            <person name="Ovchinnikova G."/>
            <person name="Zeytun A."/>
            <person name="Lu M."/>
            <person name="Kyrpides N."/>
            <person name="Mavromatis K."/>
            <person name="Ivanova N."/>
            <person name="Brettin T."/>
            <person name="Detter J.C."/>
            <person name="Han C."/>
            <person name="Larimer F."/>
            <person name="Land M."/>
            <person name="Hauser L."/>
            <person name="Markowitz V."/>
            <person name="Cheng J.-F."/>
            <person name="Hugenholtz P."/>
            <person name="Woyke T."/>
            <person name="Wu D."/>
            <person name="Spring S."/>
            <person name="Schroeder M."/>
            <person name="Brambilla E."/>
            <person name="Klenk H.-P."/>
            <person name="Eisen J.A."/>
        </authorList>
    </citation>
    <scope>NUCLEOTIDE SEQUENCE [LARGE SCALE GENOMIC DNA]</scope>
    <source>
        <strain evidence="4">ATCC 49306 / DSM 6799 / DCB-1</strain>
    </source>
</reference>
<evidence type="ECO:0000256" key="2">
    <source>
        <dbReference type="SAM" id="SignalP"/>
    </source>
</evidence>
<dbReference type="STRING" id="706587.Desti_5481"/>
<dbReference type="Proteomes" id="UP000006055">
    <property type="component" value="Chromosome"/>
</dbReference>
<protein>
    <recommendedName>
        <fullName evidence="5">DUF4139 domain-containing protein</fullName>
    </recommendedName>
</protein>
<feature type="coiled-coil region" evidence="1">
    <location>
        <begin position="600"/>
        <end position="634"/>
    </location>
</feature>
<evidence type="ECO:0008006" key="5">
    <source>
        <dbReference type="Google" id="ProtNLM"/>
    </source>
</evidence>
<feature type="signal peptide" evidence="2">
    <location>
        <begin position="1"/>
        <end position="24"/>
    </location>
</feature>
<accession>I4CES2</accession>
<gene>
    <name evidence="3" type="ordered locus">Desti_5481</name>
</gene>
<keyword evidence="2" id="KW-0732">Signal</keyword>
<dbReference type="OrthoDB" id="580912at2"/>
<evidence type="ECO:0000313" key="4">
    <source>
        <dbReference type="Proteomes" id="UP000006055"/>
    </source>
</evidence>
<feature type="chain" id="PRO_5003687299" description="DUF4139 domain-containing protein" evidence="2">
    <location>
        <begin position="25"/>
        <end position="703"/>
    </location>
</feature>